<keyword evidence="2" id="KW-1185">Reference proteome</keyword>
<name>A0ACD4NVW6_9HYPH</name>
<reference evidence="1" key="1">
    <citation type="submission" date="2022-11" db="EMBL/GenBank/DDBJ databases">
        <title>beta-Carotene-producing bacterium, Jeongeuplla avenae sp. nov., alleviates the salt stress of Arabidopsis seedlings.</title>
        <authorList>
            <person name="Jiang L."/>
            <person name="Lee J."/>
        </authorList>
    </citation>
    <scope>NUCLEOTIDE SEQUENCE</scope>
    <source>
        <strain evidence="1">DY_R2A_6</strain>
    </source>
</reference>
<gene>
    <name evidence="1" type="ORF">OXU80_12550</name>
</gene>
<evidence type="ECO:0000313" key="1">
    <source>
        <dbReference type="EMBL" id="WAJ30977.1"/>
    </source>
</evidence>
<proteinExistence type="predicted"/>
<organism evidence="1 2">
    <name type="scientific">Antarcticirhabdus aurantiaca</name>
    <dbReference type="NCBI Taxonomy" id="2606717"/>
    <lineage>
        <taxon>Bacteria</taxon>
        <taxon>Pseudomonadati</taxon>
        <taxon>Pseudomonadota</taxon>
        <taxon>Alphaproteobacteria</taxon>
        <taxon>Hyphomicrobiales</taxon>
        <taxon>Aurantimonadaceae</taxon>
        <taxon>Antarcticirhabdus</taxon>
    </lineage>
</organism>
<dbReference type="EMBL" id="CP113520">
    <property type="protein sequence ID" value="WAJ30977.1"/>
    <property type="molecule type" value="Genomic_DNA"/>
</dbReference>
<sequence>MIEPVELAEAHRRTDRFAMNEDQLTTVILASVMLILLAAVVAALRYNWLDLLASP</sequence>
<dbReference type="Proteomes" id="UP001163223">
    <property type="component" value="Chromosome"/>
</dbReference>
<accession>A0ACD4NVW6</accession>
<protein>
    <submittedName>
        <fullName evidence="1">Uncharacterized protein</fullName>
    </submittedName>
</protein>
<evidence type="ECO:0000313" key="2">
    <source>
        <dbReference type="Proteomes" id="UP001163223"/>
    </source>
</evidence>